<keyword evidence="12 14" id="KW-0472">Membrane</keyword>
<evidence type="ECO:0000256" key="1">
    <source>
        <dbReference type="ARBA" id="ARBA00000900"/>
    </source>
</evidence>
<dbReference type="SMART" id="SM00744">
    <property type="entry name" value="RINGv"/>
    <property type="match status" value="1"/>
</dbReference>
<dbReference type="Pfam" id="PF23113">
    <property type="entry name" value="MARCHF6_C"/>
    <property type="match status" value="1"/>
</dbReference>
<evidence type="ECO:0000256" key="8">
    <source>
        <dbReference type="ARBA" id="ARBA00022771"/>
    </source>
</evidence>
<feature type="compositionally biased region" description="Low complexity" evidence="13">
    <location>
        <begin position="428"/>
        <end position="438"/>
    </location>
</feature>
<feature type="compositionally biased region" description="Acidic residues" evidence="13">
    <location>
        <begin position="324"/>
        <end position="335"/>
    </location>
</feature>
<feature type="region of interest" description="Disordered" evidence="13">
    <location>
        <begin position="324"/>
        <end position="394"/>
    </location>
</feature>
<keyword evidence="8" id="KW-0863">Zinc-finger</keyword>
<keyword evidence="5" id="KW-0808">Transferase</keyword>
<feature type="compositionally biased region" description="Basic and acidic residues" evidence="13">
    <location>
        <begin position="488"/>
        <end position="504"/>
    </location>
</feature>
<dbReference type="OrthoDB" id="1108038at2759"/>
<dbReference type="GO" id="GO:0005789">
    <property type="term" value="C:endoplasmic reticulum membrane"/>
    <property type="evidence" value="ECO:0007669"/>
    <property type="project" value="TreeGrafter"/>
</dbReference>
<feature type="transmembrane region" description="Helical" evidence="14">
    <location>
        <begin position="1567"/>
        <end position="1589"/>
    </location>
</feature>
<evidence type="ECO:0000256" key="13">
    <source>
        <dbReference type="SAM" id="MobiDB-lite"/>
    </source>
</evidence>
<comment type="catalytic activity">
    <reaction evidence="1">
        <text>S-ubiquitinyl-[E2 ubiquitin-conjugating enzyme]-L-cysteine + [acceptor protein]-L-lysine = [E2 ubiquitin-conjugating enzyme]-L-cysteine + N(6)-ubiquitinyl-[acceptor protein]-L-lysine.</text>
        <dbReference type="EC" id="2.3.2.27"/>
    </reaction>
</comment>
<feature type="compositionally biased region" description="Polar residues" evidence="13">
    <location>
        <begin position="592"/>
        <end position="602"/>
    </location>
</feature>
<feature type="transmembrane region" description="Helical" evidence="14">
    <location>
        <begin position="961"/>
        <end position="980"/>
    </location>
</feature>
<comment type="caution">
    <text evidence="16">The sequence shown here is derived from an EMBL/GenBank/DDBJ whole genome shotgun (WGS) entry which is preliminary data.</text>
</comment>
<name>A0A9W4USJ5_9PLEO</name>
<evidence type="ECO:0000256" key="11">
    <source>
        <dbReference type="ARBA" id="ARBA00022989"/>
    </source>
</evidence>
<evidence type="ECO:0000259" key="15">
    <source>
        <dbReference type="PROSITE" id="PS51292"/>
    </source>
</evidence>
<feature type="compositionally biased region" description="Low complexity" evidence="13">
    <location>
        <begin position="558"/>
        <end position="567"/>
    </location>
</feature>
<feature type="transmembrane region" description="Helical" evidence="14">
    <location>
        <begin position="264"/>
        <end position="288"/>
    </location>
</feature>
<comment type="subcellular location">
    <subcellularLocation>
        <location evidence="2">Membrane</location>
        <topology evidence="2">Multi-pass membrane protein</topology>
    </subcellularLocation>
</comment>
<dbReference type="InterPro" id="IPR013083">
    <property type="entry name" value="Znf_RING/FYVE/PHD"/>
</dbReference>
<feature type="compositionally biased region" description="Low complexity" evidence="13">
    <location>
        <begin position="1"/>
        <end position="11"/>
    </location>
</feature>
<feature type="transmembrane region" description="Helical" evidence="14">
    <location>
        <begin position="1013"/>
        <end position="1031"/>
    </location>
</feature>
<dbReference type="Pfam" id="PF12906">
    <property type="entry name" value="RINGv"/>
    <property type="match status" value="1"/>
</dbReference>
<dbReference type="InterPro" id="IPR056521">
    <property type="entry name" value="MARCHF6-like_C"/>
</dbReference>
<evidence type="ECO:0000256" key="2">
    <source>
        <dbReference type="ARBA" id="ARBA00004141"/>
    </source>
</evidence>
<feature type="compositionally biased region" description="Basic and acidic residues" evidence="13">
    <location>
        <begin position="356"/>
        <end position="374"/>
    </location>
</feature>
<gene>
    <name evidence="16" type="ORF">PDIGIT_LOCUS14486</name>
</gene>
<keyword evidence="6 14" id="KW-0812">Transmembrane</keyword>
<protein>
    <recommendedName>
        <fullName evidence="4">RING-type E3 ubiquitin transferase</fullName>
        <ecNumber evidence="4">2.3.2.27</ecNumber>
    </recommendedName>
</protein>
<evidence type="ECO:0000256" key="7">
    <source>
        <dbReference type="ARBA" id="ARBA00022723"/>
    </source>
</evidence>
<feature type="transmembrane region" description="Helical" evidence="14">
    <location>
        <begin position="1212"/>
        <end position="1230"/>
    </location>
</feature>
<feature type="compositionally biased region" description="Basic and acidic residues" evidence="13">
    <location>
        <begin position="520"/>
        <end position="557"/>
    </location>
</feature>
<accession>A0A9W4USJ5</accession>
<dbReference type="Proteomes" id="UP001152607">
    <property type="component" value="Unassembled WGS sequence"/>
</dbReference>
<dbReference type="GO" id="GO:0036503">
    <property type="term" value="P:ERAD pathway"/>
    <property type="evidence" value="ECO:0007669"/>
    <property type="project" value="TreeGrafter"/>
</dbReference>
<feature type="transmembrane region" description="Helical" evidence="14">
    <location>
        <begin position="823"/>
        <end position="847"/>
    </location>
</feature>
<keyword evidence="11 14" id="KW-1133">Transmembrane helix</keyword>
<comment type="pathway">
    <text evidence="3">Protein modification; protein ubiquitination.</text>
</comment>
<evidence type="ECO:0000256" key="10">
    <source>
        <dbReference type="ARBA" id="ARBA00022833"/>
    </source>
</evidence>
<feature type="transmembrane region" description="Helical" evidence="14">
    <location>
        <begin position="782"/>
        <end position="803"/>
    </location>
</feature>
<keyword evidence="9" id="KW-0833">Ubl conjugation pathway</keyword>
<feature type="compositionally biased region" description="Basic residues" evidence="13">
    <location>
        <begin position="375"/>
        <end position="389"/>
    </location>
</feature>
<evidence type="ECO:0000256" key="4">
    <source>
        <dbReference type="ARBA" id="ARBA00012483"/>
    </source>
</evidence>
<sequence length="1648" mass="181510">MVDPDAPPAAAMSPTVSSSVKDDPDTCRICHMEGSPEEPLFFPCKCSGSIKYVHQDCLMEWLSHSQKKYCELCKTSFRFTKLYHPQMPARIPTSIFLRRASIHTVKMFVTWCRAILVASVWLVLLPWCMRVVWRSLFWVGDGGWTRDDYFLLVNQSAPSAANLEAMRSASATAATANSSIPLPLRPLLMPYSQTLNMTAGEMSMWTVLKRIVSGYSYQPPTTTELFANGTATNATVDYLGPRSPSLLSDVSFFNWFPSQAANRFLLDVLEGLVITLLVVVAFILIFLIREWVVQQQPAINMAAINDNAAAHRAPELEAEIGVVEEQEEGEAEEEAPPPPPRIILRDHPNPNANGRLDNDRGEVPFEIEQLERARAPRPRRSSSSRRRRRIQLDNGEIPEELQQLLANGPLDDLTRAVRDKSSEEQNDSSEAPESSSRSNPGSDGIEAEASSSRHPVFPERSSSLASNSYTAQEDDTETSALSSRPHMPARDKSFMATEIRRGLEENNTWSFADVPGPSGDVEKPEVENALDSRENDDTRQEDPGKSVARDTADREPWSESSSESWQQIPENGVDSAGSAHSGDKGKDKVVQTDPTDSNSARDSPSRAEEESDDLPVLPEPVSEVAADVSDDEWDSASESVNENHELGDGDAQEAEPTNVAEVAPAQAQPPVQENNVAAGLGDRVLNWMYRDLDAGVRAEEDDADDELVVQALEFEQFEQAIARNNDVPVLNAAVQDPEVAAAAAQAGIDVNDQEAIEDAEDLEGIMELIGMQGPLTGLFQNAMFSAVLISTTLACAVWLPYLWGKVVILFMGSPVALFVKLPLQIIATAADLAVDGTLCVAAGIVYWTMEGTRVVIKVSTLGFLNKMTEGPIAVIAGRAFNVFTSAGNRLSKLVTESPLLPPPTYFRLSINSHAALRTIQNTTSHTLNQTSAMLASICEDFPVETAPKLALQALRQVPSSIQSAVITVYSRVAALVSWLLTTKSYNVTLDLDMGRNISSTYTSMEHWTSTDRLIAVLAGYGFFAMAGAVYLRRGAPLTSSRQGQKIERIISEILQQAGGVLKVILIISIEMLVFPLYCGLLLDLALLPLFKDANVYTRWQFTRQNPWTSGFVHWFIGTCYMFHFALFVSMCRKILRKGVLYFIRDPDDPTFHPVRDVLERSVTTQLRKIAFSGLVYGGLVIVCLGGVVWALNQATVGVLPIHWVSHAPALEFPLDLLFYNFLTPVVIKFYKPSDGLHFISKWWFQLCARCLRMSNFLFGHQNKDEEGRKVNGEMIFDGKYVRAPASDQVRIPKGDPVFVQVDEDNNRQDNQSQSTGVHENPTLVTKVYIPPWFRVRIALFVMAIWIFAAATGISFTIIPLIFGRYLFSLFLPKHVEMNDIHAFSLGIYTLGSVVYTAYHAYNFLRSIHRPPNSPLTTLYTILSTSARIALRVARFTYVWAGLVATIPMLFAVVLEFYLLMPLHAYFGPRDPHVVHVIQDWTLGFLYARLGARLIFSDRASRPARAFAALIADGYLDPNAKIATRCFFVPAAAIFVGAIGGPALIAFILTRTVLLGTSPLAKTLVWRFAYPVVGLGVAAVWCANEGVGVLGRWRLVVKDEVYLIGERLHNFGEKRARGPVTPVVPVAGGGVPAPVPAPALAPAAGIGAA</sequence>
<evidence type="ECO:0000256" key="3">
    <source>
        <dbReference type="ARBA" id="ARBA00004906"/>
    </source>
</evidence>
<feature type="transmembrane region" description="Helical" evidence="14">
    <location>
        <begin position="1337"/>
        <end position="1362"/>
    </location>
</feature>
<dbReference type="PANTHER" id="PTHR13145:SF0">
    <property type="entry name" value="E3 UBIQUITIN-PROTEIN LIGASE MARCHF6"/>
    <property type="match status" value="1"/>
</dbReference>
<dbReference type="GO" id="GO:0008270">
    <property type="term" value="F:zinc ion binding"/>
    <property type="evidence" value="ECO:0007669"/>
    <property type="project" value="UniProtKB-KW"/>
</dbReference>
<feature type="region of interest" description="Disordered" evidence="13">
    <location>
        <begin position="1"/>
        <end position="23"/>
    </location>
</feature>
<keyword evidence="10" id="KW-0862">Zinc</keyword>
<feature type="transmembrane region" description="Helical" evidence="14">
    <location>
        <begin position="1526"/>
        <end position="1547"/>
    </location>
</feature>
<keyword evidence="17" id="KW-1185">Reference proteome</keyword>
<evidence type="ECO:0000256" key="12">
    <source>
        <dbReference type="ARBA" id="ARBA00023136"/>
    </source>
</evidence>
<evidence type="ECO:0000313" key="16">
    <source>
        <dbReference type="EMBL" id="CAI6341290.1"/>
    </source>
</evidence>
<feature type="compositionally biased region" description="Basic and acidic residues" evidence="13">
    <location>
        <begin position="581"/>
        <end position="590"/>
    </location>
</feature>
<evidence type="ECO:0000256" key="5">
    <source>
        <dbReference type="ARBA" id="ARBA00022679"/>
    </source>
</evidence>
<feature type="region of interest" description="Disordered" evidence="13">
    <location>
        <begin position="418"/>
        <end position="658"/>
    </location>
</feature>
<evidence type="ECO:0000256" key="9">
    <source>
        <dbReference type="ARBA" id="ARBA00022786"/>
    </source>
</evidence>
<feature type="transmembrane region" description="Helical" evidence="14">
    <location>
        <begin position="1110"/>
        <end position="1128"/>
    </location>
</feature>
<evidence type="ECO:0000313" key="17">
    <source>
        <dbReference type="Proteomes" id="UP001152607"/>
    </source>
</evidence>
<evidence type="ECO:0000256" key="6">
    <source>
        <dbReference type="ARBA" id="ARBA00022692"/>
    </source>
</evidence>
<organism evidence="16 17">
    <name type="scientific">Periconia digitata</name>
    <dbReference type="NCBI Taxonomy" id="1303443"/>
    <lineage>
        <taxon>Eukaryota</taxon>
        <taxon>Fungi</taxon>
        <taxon>Dikarya</taxon>
        <taxon>Ascomycota</taxon>
        <taxon>Pezizomycotina</taxon>
        <taxon>Dothideomycetes</taxon>
        <taxon>Pleosporomycetidae</taxon>
        <taxon>Pleosporales</taxon>
        <taxon>Massarineae</taxon>
        <taxon>Periconiaceae</taxon>
        <taxon>Periconia</taxon>
    </lineage>
</organism>
<feature type="transmembrane region" description="Helical" evidence="14">
    <location>
        <begin position="1169"/>
        <end position="1192"/>
    </location>
</feature>
<dbReference type="EC" id="2.3.2.27" evidence="4"/>
<proteinExistence type="predicted"/>
<evidence type="ECO:0000256" key="14">
    <source>
        <dbReference type="SAM" id="Phobius"/>
    </source>
</evidence>
<dbReference type="EMBL" id="CAOQHR010000011">
    <property type="protein sequence ID" value="CAI6341290.1"/>
    <property type="molecule type" value="Genomic_DNA"/>
</dbReference>
<dbReference type="InterPro" id="IPR011016">
    <property type="entry name" value="Znf_RING-CH"/>
</dbReference>
<keyword evidence="7" id="KW-0479">Metal-binding</keyword>
<dbReference type="SUPFAM" id="SSF57850">
    <property type="entry name" value="RING/U-box"/>
    <property type="match status" value="1"/>
</dbReference>
<feature type="domain" description="RING-CH-type" evidence="15">
    <location>
        <begin position="19"/>
        <end position="80"/>
    </location>
</feature>
<dbReference type="CDD" id="cd16702">
    <property type="entry name" value="RING_CH-C4HC3_MARCH6"/>
    <property type="match status" value="1"/>
</dbReference>
<reference evidence="16" key="1">
    <citation type="submission" date="2023-01" db="EMBL/GenBank/DDBJ databases">
        <authorList>
            <person name="Van Ghelder C."/>
            <person name="Rancurel C."/>
        </authorList>
    </citation>
    <scope>NUCLEOTIDE SEQUENCE</scope>
    <source>
        <strain evidence="16">CNCM I-4278</strain>
    </source>
</reference>
<dbReference type="FunFam" id="3.30.40.10:FF:000287">
    <property type="entry name" value="RING finger membrane protein"/>
    <property type="match status" value="1"/>
</dbReference>
<feature type="compositionally biased region" description="Polar residues" evidence="13">
    <location>
        <begin position="460"/>
        <end position="471"/>
    </location>
</feature>
<feature type="transmembrane region" description="Helical" evidence="14">
    <location>
        <begin position="1063"/>
        <end position="1090"/>
    </location>
</feature>
<dbReference type="Gene3D" id="3.30.40.10">
    <property type="entry name" value="Zinc/RING finger domain, C3HC4 (zinc finger)"/>
    <property type="match status" value="1"/>
</dbReference>
<dbReference type="GO" id="GO:0061630">
    <property type="term" value="F:ubiquitin protein ligase activity"/>
    <property type="evidence" value="ECO:0007669"/>
    <property type="project" value="UniProtKB-EC"/>
</dbReference>
<dbReference type="PROSITE" id="PS51292">
    <property type="entry name" value="ZF_RING_CH"/>
    <property type="match status" value="1"/>
</dbReference>
<dbReference type="PANTHER" id="PTHR13145">
    <property type="entry name" value="SSM4 PROTEIN"/>
    <property type="match status" value="1"/>
</dbReference>
<feature type="transmembrane region" description="Helical" evidence="14">
    <location>
        <begin position="1436"/>
        <end position="1459"/>
    </location>
</feature>
<feature type="transmembrane region" description="Helical" evidence="14">
    <location>
        <begin position="1382"/>
        <end position="1401"/>
    </location>
</feature>